<reference evidence="1" key="1">
    <citation type="submission" date="2019-03" db="EMBL/GenBank/DDBJ databases">
        <title>WGS assembly of Setaria viridis.</title>
        <authorList>
            <person name="Huang P."/>
            <person name="Jenkins J."/>
            <person name="Grimwood J."/>
            <person name="Barry K."/>
            <person name="Healey A."/>
            <person name="Mamidi S."/>
            <person name="Sreedasyam A."/>
            <person name="Shu S."/>
            <person name="Feldman M."/>
            <person name="Wu J."/>
            <person name="Yu Y."/>
            <person name="Chen C."/>
            <person name="Johnson J."/>
            <person name="Rokhsar D."/>
            <person name="Baxter I."/>
            <person name="Schmutz J."/>
            <person name="Brutnell T."/>
            <person name="Kellogg E."/>
        </authorList>
    </citation>
    <scope>NUCLEOTIDE SEQUENCE [LARGE SCALE GENOMIC DNA]</scope>
</reference>
<protein>
    <submittedName>
        <fullName evidence="1">Uncharacterized protein</fullName>
    </submittedName>
</protein>
<keyword evidence="2" id="KW-1185">Reference proteome</keyword>
<evidence type="ECO:0000313" key="2">
    <source>
        <dbReference type="Proteomes" id="UP000298652"/>
    </source>
</evidence>
<evidence type="ECO:0000313" key="1">
    <source>
        <dbReference type="EMBL" id="TKW13492.1"/>
    </source>
</evidence>
<dbReference type="Proteomes" id="UP000298652">
    <property type="component" value="Chromosome 5"/>
</dbReference>
<dbReference type="Gramene" id="TKW13492">
    <property type="protein sequence ID" value="TKW13492"/>
    <property type="gene ID" value="SEVIR_5G104200v2"/>
</dbReference>
<sequence>MPIFHTSFRSLIQPPNFQVPSVLVSSLQSNFSCFLGLKTYYSKGILLSDTGLPWWFAFIRPRWRLLIRPRWRLQQISSLSVQIVVTCRNNYHSVTLYCICFNP</sequence>
<organism evidence="1 2">
    <name type="scientific">Setaria viridis</name>
    <name type="common">Green bristlegrass</name>
    <name type="synonym">Setaria italica subsp. viridis</name>
    <dbReference type="NCBI Taxonomy" id="4556"/>
    <lineage>
        <taxon>Eukaryota</taxon>
        <taxon>Viridiplantae</taxon>
        <taxon>Streptophyta</taxon>
        <taxon>Embryophyta</taxon>
        <taxon>Tracheophyta</taxon>
        <taxon>Spermatophyta</taxon>
        <taxon>Magnoliopsida</taxon>
        <taxon>Liliopsida</taxon>
        <taxon>Poales</taxon>
        <taxon>Poaceae</taxon>
        <taxon>PACMAD clade</taxon>
        <taxon>Panicoideae</taxon>
        <taxon>Panicodae</taxon>
        <taxon>Paniceae</taxon>
        <taxon>Cenchrinae</taxon>
        <taxon>Setaria</taxon>
    </lineage>
</organism>
<name>A0A4U6UE38_SETVI</name>
<gene>
    <name evidence="1" type="ORF">SEVIR_5G104200v2</name>
</gene>
<proteinExistence type="predicted"/>
<dbReference type="EMBL" id="CM016556">
    <property type="protein sequence ID" value="TKW13492.1"/>
    <property type="molecule type" value="Genomic_DNA"/>
</dbReference>
<dbReference type="AlphaFoldDB" id="A0A4U6UE38"/>
<accession>A0A4U6UE38</accession>